<keyword evidence="6" id="KW-1185">Reference proteome</keyword>
<dbReference type="SUPFAM" id="SSF48403">
    <property type="entry name" value="Ankyrin repeat"/>
    <property type="match status" value="2"/>
</dbReference>
<keyword evidence="1" id="KW-0677">Repeat</keyword>
<protein>
    <submittedName>
        <fullName evidence="5">Ankyrin</fullName>
    </submittedName>
</protein>
<feature type="repeat" description="ANK" evidence="3">
    <location>
        <begin position="188"/>
        <end position="221"/>
    </location>
</feature>
<dbReference type="Gene3D" id="1.25.40.20">
    <property type="entry name" value="Ankyrin repeat-containing domain"/>
    <property type="match status" value="3"/>
</dbReference>
<dbReference type="InterPro" id="IPR036770">
    <property type="entry name" value="Ankyrin_rpt-contain_sf"/>
</dbReference>
<keyword evidence="2 3" id="KW-0040">ANK repeat</keyword>
<accession>A0A1E7FK33</accession>
<reference evidence="5 6" key="1">
    <citation type="submission" date="2016-09" db="EMBL/GenBank/DDBJ databases">
        <title>Extensive genetic diversity and differential bi-allelic expression allows diatom success in the polar Southern Ocean.</title>
        <authorList>
            <consortium name="DOE Joint Genome Institute"/>
            <person name="Mock T."/>
            <person name="Otillar R.P."/>
            <person name="Strauss J."/>
            <person name="Dupont C."/>
            <person name="Frickenhaus S."/>
            <person name="Maumus F."/>
            <person name="Mcmullan M."/>
            <person name="Sanges R."/>
            <person name="Schmutz J."/>
            <person name="Toseland A."/>
            <person name="Valas R."/>
            <person name="Veluchamy A."/>
            <person name="Ward B.J."/>
            <person name="Allen A."/>
            <person name="Barry K."/>
            <person name="Falciatore A."/>
            <person name="Ferrante M."/>
            <person name="Fortunato A.E."/>
            <person name="Gloeckner G."/>
            <person name="Gruber A."/>
            <person name="Hipkin R."/>
            <person name="Janech M."/>
            <person name="Kroth P."/>
            <person name="Leese F."/>
            <person name="Lindquist E."/>
            <person name="Lyon B.R."/>
            <person name="Martin J."/>
            <person name="Mayer C."/>
            <person name="Parker M."/>
            <person name="Quesneville H."/>
            <person name="Raymond J."/>
            <person name="Uhlig C."/>
            <person name="Valentin K.U."/>
            <person name="Worden A.Z."/>
            <person name="Armbrust E.V."/>
            <person name="Bowler C."/>
            <person name="Green B."/>
            <person name="Moulton V."/>
            <person name="Van Oosterhout C."/>
            <person name="Grigoriev I."/>
        </authorList>
    </citation>
    <scope>NUCLEOTIDE SEQUENCE [LARGE SCALE GENOMIC DNA]</scope>
    <source>
        <strain evidence="5 6">CCMP1102</strain>
    </source>
</reference>
<proteinExistence type="predicted"/>
<feature type="compositionally biased region" description="Polar residues" evidence="4">
    <location>
        <begin position="29"/>
        <end position="39"/>
    </location>
</feature>
<dbReference type="PANTHER" id="PTHR24186:SF38">
    <property type="entry name" value="ANKYRIN REPEAT FAMILY PROTEIN"/>
    <property type="match status" value="1"/>
</dbReference>
<evidence type="ECO:0000256" key="4">
    <source>
        <dbReference type="SAM" id="MobiDB-lite"/>
    </source>
</evidence>
<feature type="compositionally biased region" description="Gly residues" evidence="4">
    <location>
        <begin position="62"/>
        <end position="77"/>
    </location>
</feature>
<dbReference type="InterPro" id="IPR002110">
    <property type="entry name" value="Ankyrin_rpt"/>
</dbReference>
<dbReference type="AlphaFoldDB" id="A0A1E7FK33"/>
<evidence type="ECO:0000313" key="5">
    <source>
        <dbReference type="EMBL" id="OEU18540.1"/>
    </source>
</evidence>
<dbReference type="Pfam" id="PF12796">
    <property type="entry name" value="Ank_2"/>
    <property type="match status" value="1"/>
</dbReference>
<dbReference type="InParanoid" id="A0A1E7FK33"/>
<dbReference type="PANTHER" id="PTHR24186">
    <property type="entry name" value="PROTEIN PHOSPHATASE 1 REGULATORY SUBUNIT"/>
    <property type="match status" value="1"/>
</dbReference>
<dbReference type="EMBL" id="KV784356">
    <property type="protein sequence ID" value="OEU18540.1"/>
    <property type="molecule type" value="Genomic_DNA"/>
</dbReference>
<dbReference type="SMART" id="SM00248">
    <property type="entry name" value="ANK"/>
    <property type="match status" value="7"/>
</dbReference>
<name>A0A1E7FK33_9STRA</name>
<dbReference type="OrthoDB" id="10254686at2759"/>
<sequence>MFNGDDSILVGGSSRDSLIFSKSISGITTMTDNKNNNQHPLKVSRSVGHFSKSSPSLRGGEEGGGGENNNSSGGSGVKGISSVIHDAARITDWQTVVELCQQQPENAAFTGRDGWTALHHACNRRCPYPNVVESLIRAYPDALLIVEEKGWLPLHYACRFKAPKEVVRLLLQMYPDKGSAGVSRPDRKGRSPLYYAVRYDAPSGVVGLLLEVDASAVLEEDQNADSPLALVWDDWAEKLDGKRTIQKILDGTDVDLFVKSKMVRKRLESQTKVFDRWNKVNVFLKAAFGFSLDEDWEFVTAASAADSNRRWRILHAISAIKCHYSLFLLAISLHPEQAFELDRNNLRRIDNIYKSNTKGDRNKSKPSDLTALHLAASSSAGGDSGKMVLTQLLALNPDAAESVDTEGSTPLHRISENNFKSDWNINGVEEVYCANINAIRTVDINGRLPLHRASSSIRNYDNNIEDDVILSKSVLCRLLQLHDEAARCSDYLGCHPLHLVAQHGKRWDVQVQALYDANTAVVRVRTGVKLLNRLPIHLATANVNSDFSLISKLVEYNPRGTSQADRKGFLPLHLACVSGLSWKSVQLIHEAFPGAVRQAEQNRRGWNALHMAASSKCSDDELISNLVQLYPEAASDHDSDARYPLHLACLSGKDWDGGLSSLFEANANAIRCRDKDGLLPLHIVALRYRTKSNDDDDSCEDNDNQLTAKETKEAKELSNIFELLKADPTVLL</sequence>
<evidence type="ECO:0000256" key="2">
    <source>
        <dbReference type="ARBA" id="ARBA00023043"/>
    </source>
</evidence>
<dbReference type="PROSITE" id="PS50088">
    <property type="entry name" value="ANK_REPEAT"/>
    <property type="match status" value="1"/>
</dbReference>
<dbReference type="GO" id="GO:0005886">
    <property type="term" value="C:plasma membrane"/>
    <property type="evidence" value="ECO:0007669"/>
    <property type="project" value="TreeGrafter"/>
</dbReference>
<organism evidence="5 6">
    <name type="scientific">Fragilariopsis cylindrus CCMP1102</name>
    <dbReference type="NCBI Taxonomy" id="635003"/>
    <lineage>
        <taxon>Eukaryota</taxon>
        <taxon>Sar</taxon>
        <taxon>Stramenopiles</taxon>
        <taxon>Ochrophyta</taxon>
        <taxon>Bacillariophyta</taxon>
        <taxon>Bacillariophyceae</taxon>
        <taxon>Bacillariophycidae</taxon>
        <taxon>Bacillariales</taxon>
        <taxon>Bacillariaceae</taxon>
        <taxon>Fragilariopsis</taxon>
    </lineage>
</organism>
<dbReference type="Proteomes" id="UP000095751">
    <property type="component" value="Unassembled WGS sequence"/>
</dbReference>
<dbReference type="KEGG" id="fcy:FRACYDRAFT_207016"/>
<gene>
    <name evidence="5" type="ORF">FRACYDRAFT_207016</name>
</gene>
<feature type="region of interest" description="Disordered" evidence="4">
    <location>
        <begin position="29"/>
        <end position="78"/>
    </location>
</feature>
<evidence type="ECO:0000256" key="1">
    <source>
        <dbReference type="ARBA" id="ARBA00022737"/>
    </source>
</evidence>
<evidence type="ECO:0000256" key="3">
    <source>
        <dbReference type="PROSITE-ProRule" id="PRU00023"/>
    </source>
</evidence>
<evidence type="ECO:0000313" key="6">
    <source>
        <dbReference type="Proteomes" id="UP000095751"/>
    </source>
</evidence>